<dbReference type="GO" id="GO:0005840">
    <property type="term" value="C:ribosome"/>
    <property type="evidence" value="ECO:0007669"/>
    <property type="project" value="UniProtKB-KW"/>
</dbReference>
<dbReference type="InterPro" id="IPR038579">
    <property type="entry name" value="Ribosomal_eS21_sf"/>
</dbReference>
<dbReference type="GO" id="GO:0003735">
    <property type="term" value="F:structural constituent of ribosome"/>
    <property type="evidence" value="ECO:0007669"/>
    <property type="project" value="InterPro"/>
</dbReference>
<gene>
    <name evidence="5" type="ORF">GMRT_14257</name>
</gene>
<accession>A0A4Z1SWL0</accession>
<proteinExistence type="inferred from homology"/>
<evidence type="ECO:0000256" key="4">
    <source>
        <dbReference type="PIRNR" id="PIRNR002148"/>
    </source>
</evidence>
<keyword evidence="6" id="KW-1185">Reference proteome</keyword>
<evidence type="ECO:0000313" key="6">
    <source>
        <dbReference type="Proteomes" id="UP000315496"/>
    </source>
</evidence>
<dbReference type="Proteomes" id="UP000315496">
    <property type="component" value="Chromosome 1"/>
</dbReference>
<reference evidence="5 6" key="1">
    <citation type="submission" date="2019-05" db="EMBL/GenBank/DDBJ databases">
        <title>The compact genome of Giardia muris reveals important steps in the evolution of intestinal protozoan parasites.</title>
        <authorList>
            <person name="Xu F."/>
            <person name="Jimenez-Gonzalez A."/>
            <person name="Einarsson E."/>
            <person name="Astvaldsson A."/>
            <person name="Peirasmaki D."/>
            <person name="Eckmann L."/>
            <person name="Andersson J.O."/>
            <person name="Svard S.G."/>
            <person name="Jerlstrom-Hultqvist J."/>
        </authorList>
    </citation>
    <scope>NUCLEOTIDE SEQUENCE [LARGE SCALE GENOMIC DNA]</scope>
    <source>
        <strain evidence="5 6">Roberts-Thomson</strain>
    </source>
</reference>
<dbReference type="Pfam" id="PF01249">
    <property type="entry name" value="Ribosomal_S21e"/>
    <property type="match status" value="1"/>
</dbReference>
<comment type="similarity">
    <text evidence="1 4">Belongs to the eukaryotic ribosomal protein eS21 family.</text>
</comment>
<dbReference type="OrthoDB" id="278325at2759"/>
<keyword evidence="3 4" id="KW-0687">Ribonucleoprotein</keyword>
<dbReference type="VEuPathDB" id="GiardiaDB:GMRT_14257"/>
<evidence type="ECO:0000256" key="1">
    <source>
        <dbReference type="ARBA" id="ARBA00010228"/>
    </source>
</evidence>
<evidence type="ECO:0000256" key="3">
    <source>
        <dbReference type="ARBA" id="ARBA00023274"/>
    </source>
</evidence>
<evidence type="ECO:0000256" key="2">
    <source>
        <dbReference type="ARBA" id="ARBA00022980"/>
    </source>
</evidence>
<name>A0A4Z1SWL0_GIAMU</name>
<dbReference type="PIRSF" id="PIRSF002148">
    <property type="entry name" value="Ribosomal_S21e"/>
    <property type="match status" value="1"/>
</dbReference>
<dbReference type="PANTHER" id="PTHR10442">
    <property type="entry name" value="40S RIBOSOMAL PROTEIN S21"/>
    <property type="match status" value="1"/>
</dbReference>
<evidence type="ECO:0000313" key="5">
    <source>
        <dbReference type="EMBL" id="TNJ30202.1"/>
    </source>
</evidence>
<sequence>MNSHEKGVVGLTNSEGKVVDRYIPRKCSATSRLIGPKDHASVQFSIAHVDSDGHACKSVNDCVTFAFCGDIRSRGGVDEALMLLAQKHNLMQPI</sequence>
<dbReference type="GO" id="GO:1990904">
    <property type="term" value="C:ribonucleoprotein complex"/>
    <property type="evidence" value="ECO:0007669"/>
    <property type="project" value="UniProtKB-KW"/>
</dbReference>
<dbReference type="Gene3D" id="3.30.1230.20">
    <property type="match status" value="1"/>
</dbReference>
<dbReference type="AlphaFoldDB" id="A0A4Z1SWL0"/>
<keyword evidence="2 4" id="KW-0689">Ribosomal protein</keyword>
<organism evidence="5 6">
    <name type="scientific">Giardia muris</name>
    <dbReference type="NCBI Taxonomy" id="5742"/>
    <lineage>
        <taxon>Eukaryota</taxon>
        <taxon>Metamonada</taxon>
        <taxon>Diplomonadida</taxon>
        <taxon>Hexamitidae</taxon>
        <taxon>Giardiinae</taxon>
        <taxon>Giardia</taxon>
    </lineage>
</organism>
<dbReference type="InterPro" id="IPR001931">
    <property type="entry name" value="Ribosomal_eS21"/>
</dbReference>
<comment type="caution">
    <text evidence="5">The sequence shown here is derived from an EMBL/GenBank/DDBJ whole genome shotgun (WGS) entry which is preliminary data.</text>
</comment>
<protein>
    <recommendedName>
        <fullName evidence="4">40S ribosomal protein S21</fullName>
    </recommendedName>
</protein>
<dbReference type="GO" id="GO:0006412">
    <property type="term" value="P:translation"/>
    <property type="evidence" value="ECO:0007669"/>
    <property type="project" value="InterPro"/>
</dbReference>
<dbReference type="EMBL" id="VDLU01000001">
    <property type="protein sequence ID" value="TNJ30202.1"/>
    <property type="molecule type" value="Genomic_DNA"/>
</dbReference>